<evidence type="ECO:0000313" key="2">
    <source>
        <dbReference type="Proteomes" id="UP001234297"/>
    </source>
</evidence>
<gene>
    <name evidence="1" type="ORF">MRB53_016639</name>
</gene>
<protein>
    <submittedName>
        <fullName evidence="1">Uncharacterized protein</fullName>
    </submittedName>
</protein>
<reference evidence="1 2" key="1">
    <citation type="journal article" date="2022" name="Hortic Res">
        <title>A haplotype resolved chromosomal level avocado genome allows analysis of novel avocado genes.</title>
        <authorList>
            <person name="Nath O."/>
            <person name="Fletcher S.J."/>
            <person name="Hayward A."/>
            <person name="Shaw L.M."/>
            <person name="Masouleh A.K."/>
            <person name="Furtado A."/>
            <person name="Henry R.J."/>
            <person name="Mitter N."/>
        </authorList>
    </citation>
    <scope>NUCLEOTIDE SEQUENCE [LARGE SCALE GENOMIC DNA]</scope>
    <source>
        <strain evidence="2">cv. Hass</strain>
    </source>
</reference>
<comment type="caution">
    <text evidence="1">The sequence shown here is derived from an EMBL/GenBank/DDBJ whole genome shotgun (WGS) entry which is preliminary data.</text>
</comment>
<organism evidence="1 2">
    <name type="scientific">Persea americana</name>
    <name type="common">Avocado</name>
    <dbReference type="NCBI Taxonomy" id="3435"/>
    <lineage>
        <taxon>Eukaryota</taxon>
        <taxon>Viridiplantae</taxon>
        <taxon>Streptophyta</taxon>
        <taxon>Embryophyta</taxon>
        <taxon>Tracheophyta</taxon>
        <taxon>Spermatophyta</taxon>
        <taxon>Magnoliopsida</taxon>
        <taxon>Magnoliidae</taxon>
        <taxon>Laurales</taxon>
        <taxon>Lauraceae</taxon>
        <taxon>Persea</taxon>
    </lineage>
</organism>
<accession>A0ACC2M2V7</accession>
<name>A0ACC2M2V7_PERAE</name>
<sequence>MDANLMALRMRQNENVTQFAKRFWTVYSQIEGAFDEMAVKSFQHALLPGIELWKDLVWFPVVTMKALMAQANQFIIAEEDEVQGRENFGLYQDDKPSKKDKDPPGGRSRIDTGHCQPRPRLQSRLRGVARSSGWKPPPTEL</sequence>
<dbReference type="EMBL" id="CM056813">
    <property type="protein sequence ID" value="KAJ8639945.1"/>
    <property type="molecule type" value="Genomic_DNA"/>
</dbReference>
<keyword evidence="2" id="KW-1185">Reference proteome</keyword>
<dbReference type="Proteomes" id="UP001234297">
    <property type="component" value="Chromosome 5"/>
</dbReference>
<evidence type="ECO:0000313" key="1">
    <source>
        <dbReference type="EMBL" id="KAJ8639945.1"/>
    </source>
</evidence>
<proteinExistence type="predicted"/>